<gene>
    <name evidence="1" type="ORF">ON006_05355</name>
</gene>
<accession>A0A9E8NB40</accession>
<evidence type="ECO:0000313" key="2">
    <source>
        <dbReference type="Proteomes" id="UP001164653"/>
    </source>
</evidence>
<dbReference type="EMBL" id="CP112998">
    <property type="protein sequence ID" value="WAC13384.1"/>
    <property type="molecule type" value="Genomic_DNA"/>
</dbReference>
<evidence type="ECO:0000313" key="1">
    <source>
        <dbReference type="EMBL" id="WAC13384.1"/>
    </source>
</evidence>
<name>A0A9E8NB40_9BACT</name>
<reference evidence="1" key="1">
    <citation type="submission" date="2022-11" db="EMBL/GenBank/DDBJ databases">
        <title>Dyadobacter pollutisoli sp. nov., isolated from plastic dumped soil.</title>
        <authorList>
            <person name="Kim J.M."/>
            <person name="Kim K.R."/>
            <person name="Lee J.K."/>
            <person name="Hao L."/>
            <person name="Jeon C.O."/>
        </authorList>
    </citation>
    <scope>NUCLEOTIDE SEQUENCE</scope>
    <source>
        <strain evidence="1">U1</strain>
    </source>
</reference>
<protein>
    <submittedName>
        <fullName evidence="1">Uncharacterized protein</fullName>
    </submittedName>
</protein>
<keyword evidence="2" id="KW-1185">Reference proteome</keyword>
<proteinExistence type="predicted"/>
<sequence length="100" mass="12007">MRKEQNKPHQRYHQLYLRWKSSGKGARVFCEQESIKYSTFWYWAKKFKTSALPKHEFIEMKVDKIEVKSSQPLAELRLTDKGALIFYELPEPEWVKALLS</sequence>
<dbReference type="RefSeq" id="WP_244819504.1">
    <property type="nucleotide sequence ID" value="NZ_CP112998.1"/>
</dbReference>
<dbReference type="NCBIfam" id="NF047593">
    <property type="entry name" value="IS66_ISAeme5_TnpA"/>
    <property type="match status" value="1"/>
</dbReference>
<dbReference type="AlphaFoldDB" id="A0A9E8NB40"/>
<dbReference type="Proteomes" id="UP001164653">
    <property type="component" value="Chromosome"/>
</dbReference>
<dbReference type="KEGG" id="dpf:ON006_05355"/>
<organism evidence="1 2">
    <name type="scientific">Dyadobacter pollutisoli</name>
    <dbReference type="NCBI Taxonomy" id="2910158"/>
    <lineage>
        <taxon>Bacteria</taxon>
        <taxon>Pseudomonadati</taxon>
        <taxon>Bacteroidota</taxon>
        <taxon>Cytophagia</taxon>
        <taxon>Cytophagales</taxon>
        <taxon>Spirosomataceae</taxon>
        <taxon>Dyadobacter</taxon>
    </lineage>
</organism>